<dbReference type="Proteomes" id="UP000655410">
    <property type="component" value="Unassembled WGS sequence"/>
</dbReference>
<protein>
    <recommendedName>
        <fullName evidence="5">ABC transporter permease</fullName>
    </recommendedName>
</protein>
<dbReference type="RefSeq" id="WP_229662684.1">
    <property type="nucleotide sequence ID" value="NZ_BMNI01000002.1"/>
</dbReference>
<keyword evidence="2" id="KW-1133">Transmembrane helix</keyword>
<evidence type="ECO:0000313" key="3">
    <source>
        <dbReference type="EMBL" id="GGO87830.1"/>
    </source>
</evidence>
<keyword evidence="2" id="KW-0812">Transmembrane</keyword>
<feature type="transmembrane region" description="Helical" evidence="2">
    <location>
        <begin position="259"/>
        <end position="281"/>
    </location>
</feature>
<feature type="transmembrane region" description="Helical" evidence="2">
    <location>
        <begin position="209"/>
        <end position="233"/>
    </location>
</feature>
<keyword evidence="2" id="KW-0472">Membrane</keyword>
<dbReference type="EMBL" id="BMNI01000002">
    <property type="protein sequence ID" value="GGO87830.1"/>
    <property type="molecule type" value="Genomic_DNA"/>
</dbReference>
<keyword evidence="4" id="KW-1185">Reference proteome</keyword>
<feature type="transmembrane region" description="Helical" evidence="2">
    <location>
        <begin position="134"/>
        <end position="160"/>
    </location>
</feature>
<accession>A0ABQ2N7X4</accession>
<feature type="transmembrane region" description="Helical" evidence="2">
    <location>
        <begin position="61"/>
        <end position="80"/>
    </location>
</feature>
<sequence>MSTTLSPTVAPASPGVHADGGARRLAKRPGSGATDGTPERIPFGRVLLVELQKMFDTRAGFWLMASIVIASVIATGATVLLGDRDSLSFDSFAAAVGSPMSIVLPVVGVLAVTSEWSQRTALSTFTLLPSRRTVIGAKLVDVLAIGAVSMLLALGIGAFGNLVTSLVTGNDAVWDITASTFAKIVLANELGMLLGFALGLVFRSSPAAVVGYFVVNFVLPGISGALASSQHWWAEHAGWFDLNQTRFLLFDSNLTGEQWAQLGITTLLWIVVPFLVGLRLVMRTEVK</sequence>
<proteinExistence type="predicted"/>
<feature type="transmembrane region" description="Helical" evidence="2">
    <location>
        <begin position="92"/>
        <end position="113"/>
    </location>
</feature>
<comment type="caution">
    <text evidence="3">The sequence shown here is derived from an EMBL/GenBank/DDBJ whole genome shotgun (WGS) entry which is preliminary data.</text>
</comment>
<evidence type="ECO:0000313" key="4">
    <source>
        <dbReference type="Proteomes" id="UP000655410"/>
    </source>
</evidence>
<name>A0ABQ2N7X4_9ACTN</name>
<feature type="region of interest" description="Disordered" evidence="1">
    <location>
        <begin position="1"/>
        <end position="38"/>
    </location>
</feature>
<feature type="transmembrane region" description="Helical" evidence="2">
    <location>
        <begin position="180"/>
        <end position="202"/>
    </location>
</feature>
<evidence type="ECO:0000256" key="2">
    <source>
        <dbReference type="SAM" id="Phobius"/>
    </source>
</evidence>
<evidence type="ECO:0008006" key="5">
    <source>
        <dbReference type="Google" id="ProtNLM"/>
    </source>
</evidence>
<gene>
    <name evidence="3" type="ORF">GCM10011584_13390</name>
</gene>
<evidence type="ECO:0000256" key="1">
    <source>
        <dbReference type="SAM" id="MobiDB-lite"/>
    </source>
</evidence>
<organism evidence="3 4">
    <name type="scientific">Nocardioides phosphati</name>
    <dbReference type="NCBI Taxonomy" id="1867775"/>
    <lineage>
        <taxon>Bacteria</taxon>
        <taxon>Bacillati</taxon>
        <taxon>Actinomycetota</taxon>
        <taxon>Actinomycetes</taxon>
        <taxon>Propionibacteriales</taxon>
        <taxon>Nocardioidaceae</taxon>
        <taxon>Nocardioides</taxon>
    </lineage>
</organism>
<reference evidence="4" key="1">
    <citation type="journal article" date="2019" name="Int. J. Syst. Evol. Microbiol.">
        <title>The Global Catalogue of Microorganisms (GCM) 10K type strain sequencing project: providing services to taxonomists for standard genome sequencing and annotation.</title>
        <authorList>
            <consortium name="The Broad Institute Genomics Platform"/>
            <consortium name="The Broad Institute Genome Sequencing Center for Infectious Disease"/>
            <person name="Wu L."/>
            <person name="Ma J."/>
        </authorList>
    </citation>
    <scope>NUCLEOTIDE SEQUENCE [LARGE SCALE GENOMIC DNA]</scope>
    <source>
        <strain evidence="4">CGMCC 4.7371</strain>
    </source>
</reference>